<reference evidence="9 10" key="1">
    <citation type="journal article" date="2015" name="Plant Cell">
        <title>Oil accumulation by the oleaginous diatom Fistulifera solaris as revealed by the genome and transcriptome.</title>
        <authorList>
            <person name="Tanaka T."/>
            <person name="Maeda Y."/>
            <person name="Veluchamy A."/>
            <person name="Tanaka M."/>
            <person name="Abida H."/>
            <person name="Marechal E."/>
            <person name="Bowler C."/>
            <person name="Muto M."/>
            <person name="Sunaga Y."/>
            <person name="Tanaka M."/>
            <person name="Yoshino T."/>
            <person name="Taniguchi T."/>
            <person name="Fukuda Y."/>
            <person name="Nemoto M."/>
            <person name="Matsumoto M."/>
            <person name="Wong P.S."/>
            <person name="Aburatani S."/>
            <person name="Fujibuchi W."/>
        </authorList>
    </citation>
    <scope>NUCLEOTIDE SEQUENCE [LARGE SCALE GENOMIC DNA]</scope>
    <source>
        <strain evidence="9 10">JPCC DA0580</strain>
    </source>
</reference>
<keyword evidence="1 6" id="KW-0645">Protease</keyword>
<dbReference type="OrthoDB" id="7464992at2759"/>
<comment type="similarity">
    <text evidence="6">Belongs to the peptidase M48 family.</text>
</comment>
<comment type="caution">
    <text evidence="9">The sequence shown here is derived from an EMBL/GenBank/DDBJ whole genome shotgun (WGS) entry which is preliminary data.</text>
</comment>
<dbReference type="InterPro" id="IPR051156">
    <property type="entry name" value="Mito/Outer_Membr_Metalloprot"/>
</dbReference>
<evidence type="ECO:0000313" key="9">
    <source>
        <dbReference type="EMBL" id="GAX21335.1"/>
    </source>
</evidence>
<keyword evidence="4 6" id="KW-0862">Zinc</keyword>
<organism evidence="9 10">
    <name type="scientific">Fistulifera solaris</name>
    <name type="common">Oleaginous diatom</name>
    <dbReference type="NCBI Taxonomy" id="1519565"/>
    <lineage>
        <taxon>Eukaryota</taxon>
        <taxon>Sar</taxon>
        <taxon>Stramenopiles</taxon>
        <taxon>Ochrophyta</taxon>
        <taxon>Bacillariophyta</taxon>
        <taxon>Bacillariophyceae</taxon>
        <taxon>Bacillariophycidae</taxon>
        <taxon>Naviculales</taxon>
        <taxon>Naviculaceae</taxon>
        <taxon>Fistulifera</taxon>
    </lineage>
</organism>
<dbReference type="GO" id="GO:0016020">
    <property type="term" value="C:membrane"/>
    <property type="evidence" value="ECO:0007669"/>
    <property type="project" value="TreeGrafter"/>
</dbReference>
<dbReference type="GO" id="GO:0046872">
    <property type="term" value="F:metal ion binding"/>
    <property type="evidence" value="ECO:0007669"/>
    <property type="project" value="UniProtKB-KW"/>
</dbReference>
<keyword evidence="10" id="KW-1185">Reference proteome</keyword>
<dbReference type="EMBL" id="BDSP01000162">
    <property type="protein sequence ID" value="GAX21335.1"/>
    <property type="molecule type" value="Genomic_DNA"/>
</dbReference>
<feature type="region of interest" description="Disordered" evidence="7">
    <location>
        <begin position="259"/>
        <end position="280"/>
    </location>
</feature>
<dbReference type="GO" id="GO:0004222">
    <property type="term" value="F:metalloendopeptidase activity"/>
    <property type="evidence" value="ECO:0007669"/>
    <property type="project" value="InterPro"/>
</dbReference>
<protein>
    <recommendedName>
        <fullName evidence="8">Peptidase M48 domain-containing protein</fullName>
    </recommendedName>
</protein>
<keyword evidence="3 6" id="KW-0378">Hydrolase</keyword>
<dbReference type="Pfam" id="PF01435">
    <property type="entry name" value="Peptidase_M48"/>
    <property type="match status" value="1"/>
</dbReference>
<proteinExistence type="inferred from homology"/>
<evidence type="ECO:0000256" key="3">
    <source>
        <dbReference type="ARBA" id="ARBA00022801"/>
    </source>
</evidence>
<evidence type="ECO:0000256" key="5">
    <source>
        <dbReference type="ARBA" id="ARBA00023049"/>
    </source>
</evidence>
<evidence type="ECO:0000256" key="1">
    <source>
        <dbReference type="ARBA" id="ARBA00022670"/>
    </source>
</evidence>
<dbReference type="GO" id="GO:0051603">
    <property type="term" value="P:proteolysis involved in protein catabolic process"/>
    <property type="evidence" value="ECO:0007669"/>
    <property type="project" value="TreeGrafter"/>
</dbReference>
<evidence type="ECO:0000256" key="6">
    <source>
        <dbReference type="RuleBase" id="RU003983"/>
    </source>
</evidence>
<dbReference type="AlphaFoldDB" id="A0A1Z5K550"/>
<name>A0A1Z5K550_FISSO</name>
<comment type="cofactor">
    <cofactor evidence="6">
        <name>Zn(2+)</name>
        <dbReference type="ChEBI" id="CHEBI:29105"/>
    </cofactor>
    <text evidence="6">Binds 1 zinc ion per subunit.</text>
</comment>
<keyword evidence="2" id="KW-0479">Metal-binding</keyword>
<keyword evidence="5 6" id="KW-0482">Metalloprotease</keyword>
<dbReference type="InParanoid" id="A0A1Z5K550"/>
<dbReference type="Proteomes" id="UP000198406">
    <property type="component" value="Unassembled WGS sequence"/>
</dbReference>
<gene>
    <name evidence="9" type="ORF">FisN_1Lh171</name>
</gene>
<accession>A0A1Z5K550</accession>
<evidence type="ECO:0000313" key="10">
    <source>
        <dbReference type="Proteomes" id="UP000198406"/>
    </source>
</evidence>
<feature type="domain" description="Peptidase M48" evidence="8">
    <location>
        <begin position="109"/>
        <end position="288"/>
    </location>
</feature>
<evidence type="ECO:0000256" key="7">
    <source>
        <dbReference type="SAM" id="MobiDB-lite"/>
    </source>
</evidence>
<dbReference type="Gene3D" id="3.30.2010.10">
    <property type="entry name" value="Metalloproteases ('zincins'), catalytic domain"/>
    <property type="match status" value="1"/>
</dbReference>
<dbReference type="PANTHER" id="PTHR22726:SF1">
    <property type="entry name" value="METALLOENDOPEPTIDASE OMA1, MITOCHONDRIAL"/>
    <property type="match status" value="1"/>
</dbReference>
<evidence type="ECO:0000256" key="2">
    <source>
        <dbReference type="ARBA" id="ARBA00022723"/>
    </source>
</evidence>
<evidence type="ECO:0000259" key="8">
    <source>
        <dbReference type="Pfam" id="PF01435"/>
    </source>
</evidence>
<dbReference type="CDD" id="cd07331">
    <property type="entry name" value="M48C_Oma1_like"/>
    <property type="match status" value="1"/>
</dbReference>
<sequence>MFSRPFAFRILRRNLSSQYYYTNKNNNKQQLPPYIWVTAASTVLAGSYCYYSFLDTVPLTQRSRWIATSAVWENEMGDEEHRKLLQHFQRDILPPNHRASITVHRVGARIARAAQEFSREYKLQDSFKPFTYTIVRSDTANAFVLPGNHVFVMTGLFKYVRSEDDLAAVLGHEVAHTLARHAGERISSSVVMSLLSRLALLLDPSGILFAILMPTSTILRDLPHSRTQESEADQIGLDLAARACYDPRAAKRVFQAMQNDTGHGKGNPPEFLSTHPSHQSRISRLDTWEPGAMQVYRRDQCRVIRQQMELARQLAIERHP</sequence>
<dbReference type="PANTHER" id="PTHR22726">
    <property type="entry name" value="METALLOENDOPEPTIDASE OMA1"/>
    <property type="match status" value="1"/>
</dbReference>
<dbReference type="InterPro" id="IPR001915">
    <property type="entry name" value="Peptidase_M48"/>
</dbReference>
<evidence type="ECO:0000256" key="4">
    <source>
        <dbReference type="ARBA" id="ARBA00022833"/>
    </source>
</evidence>